<dbReference type="AlphaFoldDB" id="A0A813E6I8"/>
<keyword evidence="1" id="KW-0677">Repeat</keyword>
<evidence type="ECO:0008006" key="6">
    <source>
        <dbReference type="Google" id="ProtNLM"/>
    </source>
</evidence>
<dbReference type="Pfam" id="PF01535">
    <property type="entry name" value="PPR"/>
    <property type="match status" value="5"/>
</dbReference>
<dbReference type="Proteomes" id="UP000654075">
    <property type="component" value="Unassembled WGS sequence"/>
</dbReference>
<dbReference type="InterPro" id="IPR011990">
    <property type="entry name" value="TPR-like_helical_dom_sf"/>
</dbReference>
<organism evidence="4 5">
    <name type="scientific">Polarella glacialis</name>
    <name type="common">Dinoflagellate</name>
    <dbReference type="NCBI Taxonomy" id="89957"/>
    <lineage>
        <taxon>Eukaryota</taxon>
        <taxon>Sar</taxon>
        <taxon>Alveolata</taxon>
        <taxon>Dinophyceae</taxon>
        <taxon>Suessiales</taxon>
        <taxon>Suessiaceae</taxon>
        <taxon>Polarella</taxon>
    </lineage>
</organism>
<accession>A0A813E6I8</accession>
<dbReference type="Gene3D" id="1.25.40.10">
    <property type="entry name" value="Tetratricopeptide repeat domain"/>
    <property type="match status" value="4"/>
</dbReference>
<dbReference type="NCBIfam" id="TIGR00756">
    <property type="entry name" value="PPR"/>
    <property type="match status" value="1"/>
</dbReference>
<evidence type="ECO:0000256" key="3">
    <source>
        <dbReference type="SAM" id="MobiDB-lite"/>
    </source>
</evidence>
<comment type="caution">
    <text evidence="4">The sequence shown here is derived from an EMBL/GenBank/DDBJ whole genome shotgun (WGS) entry which is preliminary data.</text>
</comment>
<dbReference type="PANTHER" id="PTHR47447">
    <property type="entry name" value="OS03G0856100 PROTEIN"/>
    <property type="match status" value="1"/>
</dbReference>
<feature type="region of interest" description="Disordered" evidence="3">
    <location>
        <begin position="17"/>
        <end position="67"/>
    </location>
</feature>
<sequence>MARFPLPSASRLQLSALQGGGWTERKKPRDVAVEYPPSWPPAAASHRPCRPPKSAAPGSSAGRPRASFTAEVGPPAVAADGFGGWDVAQMRAIVNDLAQQGLWDVLLNVLLAFGVSEASMYNYAMTLMSSGSQWQMTLHLLEAMCSKHAAPDVISYVIAATACKQSGHWQLALWLISVDLPQRGLQPDTISFNVALSAMATGSSWALAICSLSSMQQQQQRQLGTLDRPEESSSSSGSAADSSTREHADVNSYKAAISACARAGRWHAAVSLMGQLLHMRTAPDIFSYSEVISSLAKLGSPQDGSWETALALLGNMPQQGVVPNRIARSSAISALAKHGKWTQALQLQRFRRHPDRISSNAVITACANAGQWQVALRYLEAMDVRNSVSYNAALSALEKGSQWPLSLRLLSNMKFLRCEPDEISYNSVVSAAGRHGKWELALRLLAVRMLHARTAPNSISCNAAISACEKGHQWQAALGLLSDMPQRRLAADAISFSSAICASESACRWELSLDLIGHMFRLSVHNTVSFNAAISALGSCSQWRLPLQLLRDMSSRSACRPDEISCNAAISSVQASHWPFAIATLSHMQRLRLLPNLISRNAVMSSLSEVWTLAMNLLCEMREIREGPDEISYNAALSACGRGGQWRAALALRGQMPAVPDHIGYRAYAAALERSSAQQAVPAMLSEVTNAWLQRVGSQQSQGS</sequence>
<feature type="repeat" description="PPR" evidence="2">
    <location>
        <begin position="386"/>
        <end position="420"/>
    </location>
</feature>
<feature type="region of interest" description="Disordered" evidence="3">
    <location>
        <begin position="220"/>
        <end position="246"/>
    </location>
</feature>
<proteinExistence type="predicted"/>
<dbReference type="PANTHER" id="PTHR47447:SF17">
    <property type="entry name" value="OS12G0638900 PROTEIN"/>
    <property type="match status" value="1"/>
</dbReference>
<feature type="non-terminal residue" evidence="4">
    <location>
        <position position="704"/>
    </location>
</feature>
<evidence type="ECO:0000313" key="4">
    <source>
        <dbReference type="EMBL" id="CAE8593507.1"/>
    </source>
</evidence>
<evidence type="ECO:0000313" key="5">
    <source>
        <dbReference type="Proteomes" id="UP000654075"/>
    </source>
</evidence>
<dbReference type="PROSITE" id="PS51375">
    <property type="entry name" value="PPR"/>
    <property type="match status" value="3"/>
</dbReference>
<dbReference type="OrthoDB" id="1886324at2759"/>
<gene>
    <name evidence="4" type="ORF">PGLA1383_LOCUS12099</name>
</gene>
<dbReference type="EMBL" id="CAJNNV010006375">
    <property type="protein sequence ID" value="CAE8593507.1"/>
    <property type="molecule type" value="Genomic_DNA"/>
</dbReference>
<protein>
    <recommendedName>
        <fullName evidence="6">Pentatricopeptide repeat-containing protein, chloroplastic</fullName>
    </recommendedName>
</protein>
<feature type="compositionally biased region" description="Low complexity" evidence="3">
    <location>
        <begin position="232"/>
        <end position="242"/>
    </location>
</feature>
<evidence type="ECO:0000256" key="1">
    <source>
        <dbReference type="ARBA" id="ARBA00022737"/>
    </source>
</evidence>
<feature type="repeat" description="PPR" evidence="2">
    <location>
        <begin position="421"/>
        <end position="456"/>
    </location>
</feature>
<feature type="compositionally biased region" description="Basic and acidic residues" evidence="3">
    <location>
        <begin position="23"/>
        <end position="32"/>
    </location>
</feature>
<evidence type="ECO:0000256" key="2">
    <source>
        <dbReference type="PROSITE-ProRule" id="PRU00708"/>
    </source>
</evidence>
<keyword evidence="5" id="KW-1185">Reference proteome</keyword>
<feature type="repeat" description="PPR" evidence="2">
    <location>
        <begin position="249"/>
        <end position="283"/>
    </location>
</feature>
<dbReference type="InterPro" id="IPR002885">
    <property type="entry name" value="PPR_rpt"/>
</dbReference>
<reference evidence="4" key="1">
    <citation type="submission" date="2021-02" db="EMBL/GenBank/DDBJ databases">
        <authorList>
            <person name="Dougan E. K."/>
            <person name="Rhodes N."/>
            <person name="Thang M."/>
            <person name="Chan C."/>
        </authorList>
    </citation>
    <scope>NUCLEOTIDE SEQUENCE</scope>
</reference>
<name>A0A813E6I8_POLGL</name>